<feature type="signal peptide" evidence="2">
    <location>
        <begin position="1"/>
        <end position="20"/>
    </location>
</feature>
<dbReference type="AlphaFoldDB" id="A0A9W8ZSU2"/>
<name>A0A9W8ZSU2_9AGAR</name>
<comment type="caution">
    <text evidence="3">The sequence shown here is derived from an EMBL/GenBank/DDBJ whole genome shotgun (WGS) entry which is preliminary data.</text>
</comment>
<sequence>MVNSCSILTALLVVGTAVLAVPIVPEGIASTGMSGGVGIQPGSGGMEAGSSEPGLPIRTRQHDDISRGPPAAEGRPGAQPSRSFQRRDPEGIAHQEMLDYVKKYPVLPPKYKQIVEQVDHMMHTGKSDSHPDKTTAAFQNILKVGSMYELIKMYIEQNGPSGTSPKKLERIRGGFERGEDLDVLARIANTPNSE</sequence>
<reference evidence="3" key="2">
    <citation type="journal article" date="2023" name="Proc. Natl. Acad. Sci. U.S.A.">
        <title>A global phylogenomic analysis of the shiitake genus Lentinula.</title>
        <authorList>
            <person name="Sierra-Patev S."/>
            <person name="Min B."/>
            <person name="Naranjo-Ortiz M."/>
            <person name="Looney B."/>
            <person name="Konkel Z."/>
            <person name="Slot J.C."/>
            <person name="Sakamoto Y."/>
            <person name="Steenwyk J.L."/>
            <person name="Rokas A."/>
            <person name="Carro J."/>
            <person name="Camarero S."/>
            <person name="Ferreira P."/>
            <person name="Molpeceres G."/>
            <person name="Ruiz-Duenas F.J."/>
            <person name="Serrano A."/>
            <person name="Henrissat B."/>
            <person name="Drula E."/>
            <person name="Hughes K.W."/>
            <person name="Mata J.L."/>
            <person name="Ishikawa N.K."/>
            <person name="Vargas-Isla R."/>
            <person name="Ushijima S."/>
            <person name="Smith C.A."/>
            <person name="Donoghue J."/>
            <person name="Ahrendt S."/>
            <person name="Andreopoulos W."/>
            <person name="He G."/>
            <person name="LaButti K."/>
            <person name="Lipzen A."/>
            <person name="Ng V."/>
            <person name="Riley R."/>
            <person name="Sandor L."/>
            <person name="Barry K."/>
            <person name="Martinez A.T."/>
            <person name="Xiao Y."/>
            <person name="Gibbons J.G."/>
            <person name="Terashima K."/>
            <person name="Grigoriev I.V."/>
            <person name="Hibbett D."/>
        </authorList>
    </citation>
    <scope>NUCLEOTIDE SEQUENCE</scope>
    <source>
        <strain evidence="3">Sp2 HRB7682 ss15</strain>
    </source>
</reference>
<proteinExistence type="predicted"/>
<keyword evidence="2" id="KW-0732">Signal</keyword>
<feature type="region of interest" description="Disordered" evidence="1">
    <location>
        <begin position="31"/>
        <end position="87"/>
    </location>
</feature>
<feature type="chain" id="PRO_5040759578" evidence="2">
    <location>
        <begin position="21"/>
        <end position="194"/>
    </location>
</feature>
<gene>
    <name evidence="3" type="ORF">C8J55DRAFT_566264</name>
</gene>
<evidence type="ECO:0000313" key="4">
    <source>
        <dbReference type="Proteomes" id="UP001150238"/>
    </source>
</evidence>
<dbReference type="EMBL" id="JANVFS010000050">
    <property type="protein sequence ID" value="KAJ4465552.1"/>
    <property type="molecule type" value="Genomic_DNA"/>
</dbReference>
<feature type="compositionally biased region" description="Gly residues" evidence="1">
    <location>
        <begin position="33"/>
        <end position="47"/>
    </location>
</feature>
<evidence type="ECO:0000256" key="1">
    <source>
        <dbReference type="SAM" id="MobiDB-lite"/>
    </source>
</evidence>
<dbReference type="Proteomes" id="UP001150238">
    <property type="component" value="Unassembled WGS sequence"/>
</dbReference>
<evidence type="ECO:0000256" key="2">
    <source>
        <dbReference type="SAM" id="SignalP"/>
    </source>
</evidence>
<organism evidence="3 4">
    <name type="scientific">Lentinula lateritia</name>
    <dbReference type="NCBI Taxonomy" id="40482"/>
    <lineage>
        <taxon>Eukaryota</taxon>
        <taxon>Fungi</taxon>
        <taxon>Dikarya</taxon>
        <taxon>Basidiomycota</taxon>
        <taxon>Agaricomycotina</taxon>
        <taxon>Agaricomycetes</taxon>
        <taxon>Agaricomycetidae</taxon>
        <taxon>Agaricales</taxon>
        <taxon>Marasmiineae</taxon>
        <taxon>Omphalotaceae</taxon>
        <taxon>Lentinula</taxon>
    </lineage>
</organism>
<evidence type="ECO:0000313" key="3">
    <source>
        <dbReference type="EMBL" id="KAJ4465552.1"/>
    </source>
</evidence>
<accession>A0A9W8ZSU2</accession>
<reference evidence="3" key="1">
    <citation type="submission" date="2022-08" db="EMBL/GenBank/DDBJ databases">
        <authorList>
            <consortium name="DOE Joint Genome Institute"/>
            <person name="Min B."/>
            <person name="Riley R."/>
            <person name="Sierra-Patev S."/>
            <person name="Naranjo-Ortiz M."/>
            <person name="Looney B."/>
            <person name="Konkel Z."/>
            <person name="Slot J.C."/>
            <person name="Sakamoto Y."/>
            <person name="Steenwyk J.L."/>
            <person name="Rokas A."/>
            <person name="Carro J."/>
            <person name="Camarero S."/>
            <person name="Ferreira P."/>
            <person name="Molpeceres G."/>
            <person name="Ruiz-Duenas F.J."/>
            <person name="Serrano A."/>
            <person name="Henrissat B."/>
            <person name="Drula E."/>
            <person name="Hughes K.W."/>
            <person name="Mata J.L."/>
            <person name="Ishikawa N.K."/>
            <person name="Vargas-Isla R."/>
            <person name="Ushijima S."/>
            <person name="Smith C.A."/>
            <person name="Ahrendt S."/>
            <person name="Andreopoulos W."/>
            <person name="He G."/>
            <person name="Labutti K."/>
            <person name="Lipzen A."/>
            <person name="Ng V."/>
            <person name="Sandor L."/>
            <person name="Barry K."/>
            <person name="Martinez A.T."/>
            <person name="Xiao Y."/>
            <person name="Gibbons J.G."/>
            <person name="Terashima K."/>
            <person name="Hibbett D.S."/>
            <person name="Grigoriev I.V."/>
        </authorList>
    </citation>
    <scope>NUCLEOTIDE SEQUENCE</scope>
    <source>
        <strain evidence="3">Sp2 HRB7682 ss15</strain>
    </source>
</reference>
<protein>
    <submittedName>
        <fullName evidence="3">Uncharacterized protein</fullName>
    </submittedName>
</protein>